<evidence type="ECO:0000256" key="3">
    <source>
        <dbReference type="ARBA" id="ARBA00011984"/>
    </source>
</evidence>
<comment type="catalytic activity">
    <reaction evidence="16">
        <text>GTP + H2O = GDP + phosphate + H(+)</text>
        <dbReference type="Rhea" id="RHEA:19669"/>
        <dbReference type="ChEBI" id="CHEBI:15377"/>
        <dbReference type="ChEBI" id="CHEBI:15378"/>
        <dbReference type="ChEBI" id="CHEBI:37565"/>
        <dbReference type="ChEBI" id="CHEBI:43474"/>
        <dbReference type="ChEBI" id="CHEBI:58189"/>
        <dbReference type="EC" id="3.6.5.2"/>
    </reaction>
    <physiologicalReaction direction="left-to-right" evidence="16">
        <dbReference type="Rhea" id="RHEA:19670"/>
    </physiologicalReaction>
</comment>
<comment type="function">
    <text evidence="17">The small GTPases Rab are key regulators of intracellular membrane trafficking, from the formation of transport vesicles to their fusion with membranes. Rabs cycle between an inactive GDP-bound form and an active GTP-bound form that is able to recruit to membranes different sets of downstream effectors directly responsible for vesicle formation, movement, tethering and fusion.</text>
</comment>
<dbReference type="SMART" id="SM00175">
    <property type="entry name" value="RAB"/>
    <property type="match status" value="1"/>
</dbReference>
<keyword evidence="9" id="KW-0653">Protein transport</keyword>
<evidence type="ECO:0000256" key="13">
    <source>
        <dbReference type="ARBA" id="ARBA00023288"/>
    </source>
</evidence>
<keyword evidence="11" id="KW-0342">GTP-binding</keyword>
<dbReference type="EC" id="3.6.5.2" evidence="3"/>
<evidence type="ECO:0000256" key="17">
    <source>
        <dbReference type="ARBA" id="ARBA00058763"/>
    </source>
</evidence>
<dbReference type="Pfam" id="PF00071">
    <property type="entry name" value="Ras"/>
    <property type="match status" value="1"/>
</dbReference>
<dbReference type="AlphaFoldDB" id="A0AAW1HVU4"/>
<comment type="similarity">
    <text evidence="2">Belongs to the small GTPase superfamily. Rab family.</text>
</comment>
<gene>
    <name evidence="19" type="ORF">QE152_g38776</name>
</gene>
<evidence type="ECO:0000256" key="7">
    <source>
        <dbReference type="ARBA" id="ARBA00022801"/>
    </source>
</evidence>
<dbReference type="SMART" id="SM00176">
    <property type="entry name" value="RAN"/>
    <property type="match status" value="1"/>
</dbReference>
<dbReference type="Proteomes" id="UP001458880">
    <property type="component" value="Unassembled WGS sequence"/>
</dbReference>
<evidence type="ECO:0000256" key="14">
    <source>
        <dbReference type="ARBA" id="ARBA00023289"/>
    </source>
</evidence>
<reference evidence="19 20" key="1">
    <citation type="journal article" date="2024" name="BMC Genomics">
        <title>De novo assembly and annotation of Popillia japonica's genome with initial clues to its potential as an invasive pest.</title>
        <authorList>
            <person name="Cucini C."/>
            <person name="Boschi S."/>
            <person name="Funari R."/>
            <person name="Cardaioli E."/>
            <person name="Iannotti N."/>
            <person name="Marturano G."/>
            <person name="Paoli F."/>
            <person name="Bruttini M."/>
            <person name="Carapelli A."/>
            <person name="Frati F."/>
            <person name="Nardi F."/>
        </authorList>
    </citation>
    <scope>NUCLEOTIDE SEQUENCE [LARGE SCALE GENOMIC DNA]</scope>
    <source>
        <strain evidence="19">DMR45628</strain>
    </source>
</reference>
<evidence type="ECO:0000256" key="8">
    <source>
        <dbReference type="ARBA" id="ARBA00022842"/>
    </source>
</evidence>
<dbReference type="GO" id="GO:0000139">
    <property type="term" value="C:Golgi membrane"/>
    <property type="evidence" value="ECO:0007669"/>
    <property type="project" value="UniProtKB-SubCell"/>
</dbReference>
<accession>A0AAW1HVU4</accession>
<dbReference type="PANTHER" id="PTHR47977">
    <property type="entry name" value="RAS-RELATED PROTEIN RAB"/>
    <property type="match status" value="1"/>
</dbReference>
<keyword evidence="20" id="KW-1185">Reference proteome</keyword>
<sequence>MQVTYSILKMLHEEDHLNRQICKFPQSFKKYSTPYWEQDFDDITKNVCQCGSNSFLSSLKICKVIILGDLAVGKTCIVNRFCRQTFEPCYKATIGVDFEVERFDILNVPFHLQIWDTAGQERFKCIAQSYYRSAHAHVIILVFDFTNISTLSHCKKWLDEALNASGNEDPFIFLVGTKKDLVSEATYENIEESALRIAKHIVAEYWAVSSKTQENIRKLFFRIAALAFNRCIIREKEKSDIVIASEMISFKNREKSIDKNHCNHRKCKSL</sequence>
<keyword evidence="5" id="KW-0479">Metal-binding</keyword>
<comment type="cofactor">
    <cofactor evidence="1">
        <name>Mg(2+)</name>
        <dbReference type="ChEBI" id="CHEBI:18420"/>
    </cofactor>
</comment>
<evidence type="ECO:0000256" key="15">
    <source>
        <dbReference type="ARBA" id="ARBA00037794"/>
    </source>
</evidence>
<dbReference type="SUPFAM" id="SSF52540">
    <property type="entry name" value="P-loop containing nucleoside triphosphate hydrolases"/>
    <property type="match status" value="1"/>
</dbReference>
<evidence type="ECO:0000256" key="12">
    <source>
        <dbReference type="ARBA" id="ARBA00023136"/>
    </source>
</evidence>
<evidence type="ECO:0000256" key="2">
    <source>
        <dbReference type="ARBA" id="ARBA00006270"/>
    </source>
</evidence>
<evidence type="ECO:0000313" key="19">
    <source>
        <dbReference type="EMBL" id="KAK9680850.1"/>
    </source>
</evidence>
<dbReference type="Gene3D" id="3.40.50.300">
    <property type="entry name" value="P-loop containing nucleotide triphosphate hydrolases"/>
    <property type="match status" value="1"/>
</dbReference>
<keyword evidence="10" id="KW-0333">Golgi apparatus</keyword>
<comment type="subcellular location">
    <subcellularLocation>
        <location evidence="15">Golgi apparatus membrane</location>
        <topology evidence="15">Lipid-anchor</topology>
    </subcellularLocation>
</comment>
<dbReference type="FunFam" id="3.40.50.300:FF:000707">
    <property type="entry name" value="RAB36, member RAS oncogene family"/>
    <property type="match status" value="1"/>
</dbReference>
<evidence type="ECO:0000256" key="10">
    <source>
        <dbReference type="ARBA" id="ARBA00023034"/>
    </source>
</evidence>
<dbReference type="InterPro" id="IPR027417">
    <property type="entry name" value="P-loop_NTPase"/>
</dbReference>
<dbReference type="GO" id="GO:0015031">
    <property type="term" value="P:protein transport"/>
    <property type="evidence" value="ECO:0007669"/>
    <property type="project" value="UniProtKB-KW"/>
</dbReference>
<dbReference type="NCBIfam" id="TIGR00231">
    <property type="entry name" value="small_GTP"/>
    <property type="match status" value="1"/>
</dbReference>
<dbReference type="GO" id="GO:0046872">
    <property type="term" value="F:metal ion binding"/>
    <property type="evidence" value="ECO:0007669"/>
    <property type="project" value="UniProtKB-KW"/>
</dbReference>
<dbReference type="EMBL" id="JASPKY010000863">
    <property type="protein sequence ID" value="KAK9680850.1"/>
    <property type="molecule type" value="Genomic_DNA"/>
</dbReference>
<keyword evidence="6" id="KW-0547">Nucleotide-binding</keyword>
<keyword evidence="12" id="KW-0472">Membrane</keyword>
<evidence type="ECO:0000256" key="16">
    <source>
        <dbReference type="ARBA" id="ARBA00047660"/>
    </source>
</evidence>
<comment type="caution">
    <text evidence="19">The sequence shown here is derived from an EMBL/GenBank/DDBJ whole genome shotgun (WGS) entry which is preliminary data.</text>
</comment>
<evidence type="ECO:0000256" key="9">
    <source>
        <dbReference type="ARBA" id="ARBA00022927"/>
    </source>
</evidence>
<dbReference type="PROSITE" id="PS51421">
    <property type="entry name" value="RAS"/>
    <property type="match status" value="1"/>
</dbReference>
<keyword evidence="13" id="KW-0449">Lipoprotein</keyword>
<proteinExistence type="inferred from homology"/>
<dbReference type="GO" id="GO:0005525">
    <property type="term" value="F:GTP binding"/>
    <property type="evidence" value="ECO:0007669"/>
    <property type="project" value="UniProtKB-KW"/>
</dbReference>
<dbReference type="InterPro" id="IPR001806">
    <property type="entry name" value="Small_GTPase"/>
</dbReference>
<evidence type="ECO:0000256" key="4">
    <source>
        <dbReference type="ARBA" id="ARBA00022448"/>
    </source>
</evidence>
<keyword evidence="8" id="KW-0460">Magnesium</keyword>
<evidence type="ECO:0000256" key="6">
    <source>
        <dbReference type="ARBA" id="ARBA00022741"/>
    </source>
</evidence>
<keyword evidence="14" id="KW-0636">Prenylation</keyword>
<dbReference type="GO" id="GO:0003925">
    <property type="term" value="F:G protein activity"/>
    <property type="evidence" value="ECO:0007669"/>
    <property type="project" value="UniProtKB-EC"/>
</dbReference>
<dbReference type="PROSITE" id="PS51419">
    <property type="entry name" value="RAB"/>
    <property type="match status" value="1"/>
</dbReference>
<dbReference type="InterPro" id="IPR005225">
    <property type="entry name" value="Small_GTP-bd"/>
</dbReference>
<evidence type="ECO:0000313" key="20">
    <source>
        <dbReference type="Proteomes" id="UP001458880"/>
    </source>
</evidence>
<evidence type="ECO:0000256" key="1">
    <source>
        <dbReference type="ARBA" id="ARBA00001946"/>
    </source>
</evidence>
<organism evidence="19 20">
    <name type="scientific">Popillia japonica</name>
    <name type="common">Japanese beetle</name>
    <dbReference type="NCBI Taxonomy" id="7064"/>
    <lineage>
        <taxon>Eukaryota</taxon>
        <taxon>Metazoa</taxon>
        <taxon>Ecdysozoa</taxon>
        <taxon>Arthropoda</taxon>
        <taxon>Hexapoda</taxon>
        <taxon>Insecta</taxon>
        <taxon>Pterygota</taxon>
        <taxon>Neoptera</taxon>
        <taxon>Endopterygota</taxon>
        <taxon>Coleoptera</taxon>
        <taxon>Polyphaga</taxon>
        <taxon>Scarabaeiformia</taxon>
        <taxon>Scarabaeidae</taxon>
        <taxon>Rutelinae</taxon>
        <taxon>Popillia</taxon>
    </lineage>
</organism>
<name>A0AAW1HVU4_POPJA</name>
<dbReference type="SMART" id="SM00174">
    <property type="entry name" value="RHO"/>
    <property type="match status" value="1"/>
</dbReference>
<evidence type="ECO:0000256" key="18">
    <source>
        <dbReference type="ARBA" id="ARBA00067830"/>
    </source>
</evidence>
<protein>
    <recommendedName>
        <fullName evidence="18">Ras-related protein Rab-36</fullName>
        <ecNumber evidence="3">3.6.5.2</ecNumber>
    </recommendedName>
</protein>
<dbReference type="PRINTS" id="PR00449">
    <property type="entry name" value="RASTRNSFRMNG"/>
</dbReference>
<keyword evidence="7" id="KW-0378">Hydrolase</keyword>
<evidence type="ECO:0000256" key="5">
    <source>
        <dbReference type="ARBA" id="ARBA00022723"/>
    </source>
</evidence>
<dbReference type="SMART" id="SM00173">
    <property type="entry name" value="RAS"/>
    <property type="match status" value="1"/>
</dbReference>
<keyword evidence="4" id="KW-0813">Transport</keyword>
<evidence type="ECO:0000256" key="11">
    <source>
        <dbReference type="ARBA" id="ARBA00023134"/>
    </source>
</evidence>
<dbReference type="InterPro" id="IPR050227">
    <property type="entry name" value="Rab"/>
</dbReference>